<dbReference type="Gene3D" id="3.40.50.300">
    <property type="entry name" value="P-loop containing nucleotide triphosphate hydrolases"/>
    <property type="match status" value="1"/>
</dbReference>
<feature type="non-terminal residue" evidence="4">
    <location>
        <position position="996"/>
    </location>
</feature>
<keyword evidence="2" id="KW-0853">WD repeat</keyword>
<dbReference type="PROSITE" id="PS50082">
    <property type="entry name" value="WD_REPEATS_2"/>
    <property type="match status" value="1"/>
</dbReference>
<dbReference type="GO" id="GO:0003824">
    <property type="term" value="F:catalytic activity"/>
    <property type="evidence" value="ECO:0007669"/>
    <property type="project" value="InterPro"/>
</dbReference>
<dbReference type="Pfam" id="PF24883">
    <property type="entry name" value="NPHP3_N"/>
    <property type="match status" value="1"/>
</dbReference>
<dbReference type="AlphaFoldDB" id="A0A2U3DNZ2"/>
<dbReference type="InterPro" id="IPR056884">
    <property type="entry name" value="NPHP3-like_N"/>
</dbReference>
<accession>A0A2U3DNZ2</accession>
<dbReference type="InterPro" id="IPR035994">
    <property type="entry name" value="Nucleoside_phosphorylase_sf"/>
</dbReference>
<name>A0A2U3DNZ2_PURLI</name>
<evidence type="ECO:0000259" key="3">
    <source>
        <dbReference type="PROSITE" id="PS50837"/>
    </source>
</evidence>
<dbReference type="InterPro" id="IPR027417">
    <property type="entry name" value="P-loop_NTPase"/>
</dbReference>
<organism evidence="4 5">
    <name type="scientific">Purpureocillium lilacinum</name>
    <name type="common">Paecilomyces lilacinus</name>
    <dbReference type="NCBI Taxonomy" id="33203"/>
    <lineage>
        <taxon>Eukaryota</taxon>
        <taxon>Fungi</taxon>
        <taxon>Dikarya</taxon>
        <taxon>Ascomycota</taxon>
        <taxon>Pezizomycotina</taxon>
        <taxon>Sordariomycetes</taxon>
        <taxon>Hypocreomycetidae</taxon>
        <taxon>Hypocreales</taxon>
        <taxon>Ophiocordycipitaceae</taxon>
        <taxon>Purpureocillium</taxon>
    </lineage>
</organism>
<dbReference type="EMBL" id="LCWV01000150">
    <property type="protein sequence ID" value="PWI63965.1"/>
    <property type="molecule type" value="Genomic_DNA"/>
</dbReference>
<protein>
    <recommendedName>
        <fullName evidence="3">NACHT domain-containing protein</fullName>
    </recommendedName>
</protein>
<comment type="caution">
    <text evidence="4">The sequence shown here is derived from an EMBL/GenBank/DDBJ whole genome shotgun (WGS) entry which is preliminary data.</text>
</comment>
<feature type="domain" description="NACHT" evidence="3">
    <location>
        <begin position="430"/>
        <end position="577"/>
    </location>
</feature>
<dbReference type="InterPro" id="IPR001680">
    <property type="entry name" value="WD40_rpt"/>
</dbReference>
<dbReference type="PROSITE" id="PS50837">
    <property type="entry name" value="NACHT"/>
    <property type="match status" value="1"/>
</dbReference>
<dbReference type="PANTHER" id="PTHR46082">
    <property type="entry name" value="ATP/GTP-BINDING PROTEIN-RELATED"/>
    <property type="match status" value="1"/>
</dbReference>
<evidence type="ECO:0000256" key="2">
    <source>
        <dbReference type="PROSITE-ProRule" id="PRU00221"/>
    </source>
</evidence>
<evidence type="ECO:0000313" key="4">
    <source>
        <dbReference type="EMBL" id="PWI63965.1"/>
    </source>
</evidence>
<evidence type="ECO:0000313" key="5">
    <source>
        <dbReference type="Proteomes" id="UP000245956"/>
    </source>
</evidence>
<dbReference type="Gene3D" id="3.40.50.1580">
    <property type="entry name" value="Nucleoside phosphorylase domain"/>
    <property type="match status" value="1"/>
</dbReference>
<dbReference type="GO" id="GO:0009116">
    <property type="term" value="P:nucleoside metabolic process"/>
    <property type="evidence" value="ECO:0007669"/>
    <property type="project" value="InterPro"/>
</dbReference>
<dbReference type="Proteomes" id="UP000245956">
    <property type="component" value="Unassembled WGS sequence"/>
</dbReference>
<evidence type="ECO:0000256" key="1">
    <source>
        <dbReference type="ARBA" id="ARBA00022737"/>
    </source>
</evidence>
<gene>
    <name evidence="4" type="ORF">PCL_01915</name>
</gene>
<dbReference type="SUPFAM" id="SSF52540">
    <property type="entry name" value="P-loop containing nucleoside triphosphate hydrolases"/>
    <property type="match status" value="1"/>
</dbReference>
<sequence>MSNPENYTVGWICAIATEYVAAQAFLDEQHDGPGYISTHDHNYYTLGKIGKHNVVIAVLPAGEYGISSAAGVAKDMLHSFPNVRIGLMVGIGGGAPSRNHDIRLGDIVVSAPRGGRGALFQYDLGKAIPGRDFQETALLNQPPTVLRTAVSGLRAQYGAEGHRLGVAIDGVLEKKPRLQKKYKRPDPGSDRLYRSAVTHPPDDESICAAVCGDDSSNMIWRPERTEDEDNPAIHYGRIASANTLMKDAAVRDTLAATRDVLCFEMEAAGLANHFPCLVVRGICDYSDTHKNKEWQGYAAMAAAAYAKDLLCQIPPNKVKAEERISKLLSNGQSFLNLYMESKRVSNSPLAFASVSDIQSGPAKVTRVQDLRPAVFHDDQKAVLAQLEREVAAGACFDSSTEEDGPRCLPNTRLGLLQDISTWANDPSSEAIFWLNGMAGTGKSTVSRTLAQSFASQNQLGASFFFKRGEADRGSMSKFISTIAADLARRQPATARHIKNAINSDPTILRKTVREQFDNLILGPISMVSQDLEEQIVIVIDALDECEQEHDVHPMIDLLSRARMQARHLKFFLTSRPDLPIRLGFHAIKGKYRDVILHEIQDTVVEHDIRVFLEHELSRIRRDYNALISADRHLARDWPGPSKLGSLVQMATPLFMFAATMCHFIADRRIGTPDEQLERVLLPRERGRLSRLASTYMPVLDNQIADLSREELRDVIEEFRNIVGSIVILASPLSILALARTLDISTRRVESRLDLLHSVLSVPSSANAPVRLLHHSFRDFLLDPEQQESSVLWIDEKKAHQAMAVRCFRVMECLRRNICNIKNPDTARSVVAPREVDACLPSEVQYACLYWVYHLQGAEVYDGDCDQVYEFLLRHFLHWIESLSLMGRASESLVLLNSLQALFKYREHKLLTDFLEDAMRFIVGNIAAIDSAPLQLYSLLAFAPQSSIVRAKFEGEIPAWILAGAKVENDSVPLLQTLKGHSGGVNSMAFSPDGALV</sequence>
<dbReference type="SUPFAM" id="SSF53167">
    <property type="entry name" value="Purine and uridine phosphorylases"/>
    <property type="match status" value="1"/>
</dbReference>
<proteinExistence type="predicted"/>
<dbReference type="PANTHER" id="PTHR46082:SF11">
    <property type="entry name" value="AAA+ ATPASE DOMAIN-CONTAINING PROTEIN-RELATED"/>
    <property type="match status" value="1"/>
</dbReference>
<feature type="repeat" description="WD" evidence="2">
    <location>
        <begin position="977"/>
        <end position="996"/>
    </location>
</feature>
<dbReference type="PROSITE" id="PS50294">
    <property type="entry name" value="WD_REPEATS_REGION"/>
    <property type="match status" value="1"/>
</dbReference>
<dbReference type="InterPro" id="IPR007111">
    <property type="entry name" value="NACHT_NTPase"/>
</dbReference>
<reference evidence="4 5" key="1">
    <citation type="journal article" date="2016" name="Front. Microbiol.">
        <title>Genome and transcriptome sequences reveal the specific parasitism of the nematophagous Purpureocillium lilacinum 36-1.</title>
        <authorList>
            <person name="Xie J."/>
            <person name="Li S."/>
            <person name="Mo C."/>
            <person name="Xiao X."/>
            <person name="Peng D."/>
            <person name="Wang G."/>
            <person name="Xiao Y."/>
        </authorList>
    </citation>
    <scope>NUCLEOTIDE SEQUENCE [LARGE SCALE GENOMIC DNA]</scope>
    <source>
        <strain evidence="4 5">36-1</strain>
    </source>
</reference>
<dbReference type="InterPro" id="IPR053137">
    <property type="entry name" value="NLR-like"/>
</dbReference>
<keyword evidence="1" id="KW-0677">Repeat</keyword>